<proteinExistence type="predicted"/>
<organism evidence="1 2">
    <name type="scientific">Cajanus cajan</name>
    <name type="common">Pigeon pea</name>
    <name type="synonym">Cajanus indicus</name>
    <dbReference type="NCBI Taxonomy" id="3821"/>
    <lineage>
        <taxon>Eukaryota</taxon>
        <taxon>Viridiplantae</taxon>
        <taxon>Streptophyta</taxon>
        <taxon>Embryophyta</taxon>
        <taxon>Tracheophyta</taxon>
        <taxon>Spermatophyta</taxon>
        <taxon>Magnoliopsida</taxon>
        <taxon>eudicotyledons</taxon>
        <taxon>Gunneridae</taxon>
        <taxon>Pentapetalae</taxon>
        <taxon>rosids</taxon>
        <taxon>fabids</taxon>
        <taxon>Fabales</taxon>
        <taxon>Fabaceae</taxon>
        <taxon>Papilionoideae</taxon>
        <taxon>50 kb inversion clade</taxon>
        <taxon>NPAAA clade</taxon>
        <taxon>indigoferoid/millettioid clade</taxon>
        <taxon>Phaseoleae</taxon>
        <taxon>Cajanus</taxon>
    </lineage>
</organism>
<evidence type="ECO:0000313" key="2">
    <source>
        <dbReference type="Proteomes" id="UP000075243"/>
    </source>
</evidence>
<dbReference type="PANTHER" id="PTHR36617:SF16">
    <property type="entry name" value="OS04G0516500 PROTEIN"/>
    <property type="match status" value="1"/>
</dbReference>
<name>A0A151S5R5_CAJCA</name>
<dbReference type="Proteomes" id="UP000075243">
    <property type="component" value="Unassembled WGS sequence"/>
</dbReference>
<accession>A0A151S5R5</accession>
<keyword evidence="2" id="KW-1185">Reference proteome</keyword>
<evidence type="ECO:0000313" key="1">
    <source>
        <dbReference type="EMBL" id="KYP50170.1"/>
    </source>
</evidence>
<gene>
    <name evidence="1" type="ORF">KK1_028060</name>
</gene>
<dbReference type="OMA" id="NTHENPP"/>
<dbReference type="Gramene" id="C.cajan_29300.t">
    <property type="protein sequence ID" value="C.cajan_29300.t"/>
    <property type="gene ID" value="C.cajan_29300"/>
</dbReference>
<protein>
    <submittedName>
        <fullName evidence="1">Ribonuclease H protein At1g65750 family</fullName>
    </submittedName>
</protein>
<dbReference type="AlphaFoldDB" id="A0A151S5R5"/>
<dbReference type="PANTHER" id="PTHR36617">
    <property type="entry name" value="PROTEIN, PUTATIVE-RELATED"/>
    <property type="match status" value="1"/>
</dbReference>
<sequence length="219" mass="26651">MPKMVKRKIVNIPRNFLWGSREGSQRIPWVKWKQMCLGVKDSQSFNEALLGKWRWCLFHQYDSLWCRILESKYGGWKDIQDGESSHKSSIWWRVLLKVHWFEQGVEWKIEEGNQTRFWLDKWVGTQTLMEAFPRIFLVANMGSWVGDVWCWDLKWRRRRFGRETTQWEELELLLQDKPLQKGETDSWWWIHETNGIYSVNSAYKVIQNRRNNTHENPPF</sequence>
<reference evidence="1" key="1">
    <citation type="journal article" date="2012" name="Nat. Biotechnol.">
        <title>Draft genome sequence of pigeonpea (Cajanus cajan), an orphan legume crop of resource-poor farmers.</title>
        <authorList>
            <person name="Varshney R.K."/>
            <person name="Chen W."/>
            <person name="Li Y."/>
            <person name="Bharti A.K."/>
            <person name="Saxena R.K."/>
            <person name="Schlueter J.A."/>
            <person name="Donoghue M.T."/>
            <person name="Azam S."/>
            <person name="Fan G."/>
            <person name="Whaley A.M."/>
            <person name="Farmer A.D."/>
            <person name="Sheridan J."/>
            <person name="Iwata A."/>
            <person name="Tuteja R."/>
            <person name="Penmetsa R.V."/>
            <person name="Wu W."/>
            <person name="Upadhyaya H.D."/>
            <person name="Yang S.P."/>
            <person name="Shah T."/>
            <person name="Saxena K.B."/>
            <person name="Michael T."/>
            <person name="McCombie W.R."/>
            <person name="Yang B."/>
            <person name="Zhang G."/>
            <person name="Yang H."/>
            <person name="Wang J."/>
            <person name="Spillane C."/>
            <person name="Cook D.R."/>
            <person name="May G.D."/>
            <person name="Xu X."/>
            <person name="Jackson S.A."/>
        </authorList>
    </citation>
    <scope>NUCLEOTIDE SEQUENCE [LARGE SCALE GENOMIC DNA]</scope>
</reference>
<dbReference type="EMBL" id="KQ483460">
    <property type="protein sequence ID" value="KYP50170.1"/>
    <property type="molecule type" value="Genomic_DNA"/>
</dbReference>